<comment type="catalytic activity">
    <reaction evidence="7 9">
        <text>RNA(n) + a ribonucleoside 5'-triphosphate = RNA(n+1) + diphosphate</text>
        <dbReference type="Rhea" id="RHEA:21248"/>
        <dbReference type="Rhea" id="RHEA-COMP:14527"/>
        <dbReference type="Rhea" id="RHEA-COMP:17342"/>
        <dbReference type="ChEBI" id="CHEBI:33019"/>
        <dbReference type="ChEBI" id="CHEBI:61557"/>
        <dbReference type="ChEBI" id="CHEBI:140395"/>
        <dbReference type="EC" id="2.7.7.48"/>
    </reaction>
</comment>
<organism evidence="11 12">
    <name type="scientific">Brassica napus</name>
    <name type="common">Rape</name>
    <dbReference type="NCBI Taxonomy" id="3708"/>
    <lineage>
        <taxon>Eukaryota</taxon>
        <taxon>Viridiplantae</taxon>
        <taxon>Streptophyta</taxon>
        <taxon>Embryophyta</taxon>
        <taxon>Tracheophyta</taxon>
        <taxon>Spermatophyta</taxon>
        <taxon>Magnoliopsida</taxon>
        <taxon>eudicotyledons</taxon>
        <taxon>Gunneridae</taxon>
        <taxon>Pentapetalae</taxon>
        <taxon>rosids</taxon>
        <taxon>malvids</taxon>
        <taxon>Brassicales</taxon>
        <taxon>Brassicaceae</taxon>
        <taxon>Brassiceae</taxon>
        <taxon>Brassica</taxon>
    </lineage>
</organism>
<evidence type="ECO:0000313" key="11">
    <source>
        <dbReference type="EMBL" id="KAH0904690.1"/>
    </source>
</evidence>
<keyword evidence="3 9" id="KW-0808">Transferase</keyword>
<dbReference type="Proteomes" id="UP000824890">
    <property type="component" value="Unassembled WGS sequence"/>
</dbReference>
<dbReference type="InterPro" id="IPR035979">
    <property type="entry name" value="RBD_domain_sf"/>
</dbReference>
<evidence type="ECO:0000256" key="3">
    <source>
        <dbReference type="ARBA" id="ARBA00022679"/>
    </source>
</evidence>
<dbReference type="PROSITE" id="PS50102">
    <property type="entry name" value="RRM"/>
    <property type="match status" value="1"/>
</dbReference>
<evidence type="ECO:0000256" key="6">
    <source>
        <dbReference type="ARBA" id="ARBA00023158"/>
    </source>
</evidence>
<dbReference type="InterPro" id="IPR058751">
    <property type="entry name" value="RDRP_helical"/>
</dbReference>
<accession>A0ABQ8BKD0</accession>
<dbReference type="InterPro" id="IPR007855">
    <property type="entry name" value="RDRP"/>
</dbReference>
<gene>
    <name evidence="11" type="ORF">HID58_044193</name>
</gene>
<evidence type="ECO:0000256" key="8">
    <source>
        <dbReference type="PROSITE-ProRule" id="PRU00176"/>
    </source>
</evidence>
<feature type="non-terminal residue" evidence="11">
    <location>
        <position position="1"/>
    </location>
</feature>
<comment type="similarity">
    <text evidence="1 9">Belongs to the RdRP family.</text>
</comment>
<evidence type="ECO:0000259" key="10">
    <source>
        <dbReference type="PROSITE" id="PS50102"/>
    </source>
</evidence>
<comment type="caution">
    <text evidence="11">The sequence shown here is derived from an EMBL/GenBank/DDBJ whole genome shotgun (WGS) entry which is preliminary data.</text>
</comment>
<evidence type="ECO:0000256" key="4">
    <source>
        <dbReference type="ARBA" id="ARBA00022695"/>
    </source>
</evidence>
<dbReference type="PANTHER" id="PTHR23079:SF1">
    <property type="entry name" value="RNA-DEPENDENT RNA POLYMERASE 1"/>
    <property type="match status" value="1"/>
</dbReference>
<name>A0ABQ8BKD0_BRANA</name>
<dbReference type="Pfam" id="PF26250">
    <property type="entry name" value="RRM_RdRP1_2"/>
    <property type="match status" value="1"/>
</dbReference>
<keyword evidence="4 9" id="KW-0548">Nucleotidyltransferase</keyword>
<dbReference type="InterPro" id="IPR057596">
    <property type="entry name" value="RDRP_core"/>
</dbReference>
<evidence type="ECO:0000256" key="7">
    <source>
        <dbReference type="ARBA" id="ARBA00048744"/>
    </source>
</evidence>
<dbReference type="Pfam" id="PF26252">
    <property type="entry name" value="RdRP_helical"/>
    <property type="match status" value="1"/>
</dbReference>
<proteinExistence type="inferred from homology"/>
<dbReference type="EMBL" id="JAGKQM010000011">
    <property type="protein sequence ID" value="KAH0904690.1"/>
    <property type="molecule type" value="Genomic_DNA"/>
</dbReference>
<evidence type="ECO:0000256" key="5">
    <source>
        <dbReference type="ARBA" id="ARBA00022884"/>
    </source>
</evidence>
<keyword evidence="12" id="KW-1185">Reference proteome</keyword>
<dbReference type="SUPFAM" id="SSF54928">
    <property type="entry name" value="RNA-binding domain, RBD"/>
    <property type="match status" value="1"/>
</dbReference>
<dbReference type="InterPro" id="IPR058752">
    <property type="entry name" value="RDRP_C_head"/>
</dbReference>
<dbReference type="Pfam" id="PF26253">
    <property type="entry name" value="RdRP_head"/>
    <property type="match status" value="2"/>
</dbReference>
<keyword evidence="6 9" id="KW-0943">RNA-mediated gene silencing</keyword>
<protein>
    <recommendedName>
        <fullName evidence="9">RNA-dependent RNA polymerase</fullName>
        <ecNumber evidence="9">2.7.7.48</ecNumber>
    </recommendedName>
</protein>
<sequence length="1071" mass="123772">KHMRWFNLRKRHMRRNSSRDPPKSTHPIVYEKQNQHVDYEYEKLNFSRDGFDEWIKTTDFISCSLTVICHYFKVSLYMSASLSLVVDPPPKIDLPFEILFSVNSLVHDACFPATSLDTEFYLFLDPKTHDRAHSLIMLFKSYCALENVRMLMLLGSPKKWKKKEKPMQSTLEYKLRLFNICRVKVTPTRVYFSGPEPYESNRVFRYYDKITMGKTVNVSGFPPEVNAMEVRQFFESITGSGTIHAIRLKKTKHGEKFYALVQFAQETHANKLLTQSTEVNTPYRLNFHEWKYEIDSKDKASMEHYIDGLLMHFGFLATPEKFKYLYSVGCSFGSGNQNLHFSAHLSEDYIGRISWHLSQEKDSKLLLIQLKGGPKIYENQNQHVDPEYEKLNFCRGGFDNYRFYINFSNRSVICHCLKFPPEFDLPFEILFNKSQRNQLWTINMDFLIYVGSKLHLRECTSLDRSLMSQIGEYAKHINNFIIVSFVDENLKTLSCNDLSPRSSVNRKTKPFLSMMLHYIRESKLVELRTKTRIIIPKGRSMMGCMDETNTLEYGQPPYNIIGDVVVAKSPCLHPGDVRVLKAIAVTDLNHMTDCIVFPQKGHRPHPNECSGSDLDGDLYFVSWDPELIPPNTYEPMDYTAEEPQALDHEVTIQEITNHFTNYPLNNNVGTISNLHKVFADKEGEKAGSKQCLELAKMFSAAVDFPKTGVEVKIPPHLYVKEYPDFMENQNKLAYKSKTVIGKLFRELKKLGPPSISSTSSTPLSHDKDLVFMGFQNHIELATDYKKSYDSKLRHLMDTFGIETEAEIVCRGMGMTEPFTESGEMIEKAFRSLTKEALSWFIADEGVDELAKASAWYIVTNYKDYVSTDCLESNQLWSFPWCVYDRLLKIKMLNNKAENKLAYKSKTVIGKLFRELKKLGPPSISSTSSTPLSHDKDLVFMGFQNHIELATDYKKSYDSKLRHLMDTFGIETEAEIVCRGMGMTEPFTESGEMIEKAFRSLTKEALSWFIADEGVDELAKASAWYIVTNYKDYVSTDCLESNQLWSFPWCVYDRLLKIKMLNNKAEVCEETH</sequence>
<reference evidence="11 12" key="1">
    <citation type="submission" date="2021-05" db="EMBL/GenBank/DDBJ databases">
        <title>Genome Assembly of Synthetic Allotetraploid Brassica napus Reveals Homoeologous Exchanges between Subgenomes.</title>
        <authorList>
            <person name="Davis J.T."/>
        </authorList>
    </citation>
    <scope>NUCLEOTIDE SEQUENCE [LARGE SCALE GENOMIC DNA]</scope>
    <source>
        <strain evidence="12">cv. Da-Ae</strain>
        <tissue evidence="11">Seedling</tissue>
    </source>
</reference>
<keyword evidence="2 9" id="KW-0696">RNA-directed RNA polymerase</keyword>
<evidence type="ECO:0000313" key="12">
    <source>
        <dbReference type="Proteomes" id="UP000824890"/>
    </source>
</evidence>
<evidence type="ECO:0000256" key="2">
    <source>
        <dbReference type="ARBA" id="ARBA00022484"/>
    </source>
</evidence>
<dbReference type="InterPro" id="IPR000504">
    <property type="entry name" value="RRM_dom"/>
</dbReference>
<feature type="domain" description="RRM" evidence="10">
    <location>
        <begin position="214"/>
        <end position="290"/>
    </location>
</feature>
<dbReference type="PANTHER" id="PTHR23079">
    <property type="entry name" value="RNA-DEPENDENT RNA POLYMERASE"/>
    <property type="match status" value="1"/>
</dbReference>
<dbReference type="EC" id="2.7.7.48" evidence="9"/>
<dbReference type="InterPro" id="IPR012677">
    <property type="entry name" value="Nucleotide-bd_a/b_plait_sf"/>
</dbReference>
<evidence type="ECO:0000256" key="9">
    <source>
        <dbReference type="RuleBase" id="RU363098"/>
    </source>
</evidence>
<dbReference type="InterPro" id="IPR058763">
    <property type="entry name" value="RRM_RDR1/2-like"/>
</dbReference>
<dbReference type="Gene3D" id="3.30.70.330">
    <property type="match status" value="1"/>
</dbReference>
<evidence type="ECO:0000256" key="1">
    <source>
        <dbReference type="ARBA" id="ARBA00005762"/>
    </source>
</evidence>
<dbReference type="Pfam" id="PF05183">
    <property type="entry name" value="RdRP"/>
    <property type="match status" value="1"/>
</dbReference>
<keyword evidence="5 8" id="KW-0694">RNA-binding</keyword>
<comment type="function">
    <text evidence="9">Probably involved in the RNA silencing pathway and required for the generation of small interfering RNAs (siRNAs).</text>
</comment>